<proteinExistence type="predicted"/>
<sequence length="165" mass="19166">FPATENAYCPCDFPEHCPYYRHQHMVVEAAPARQEMLPGIVAVDAVESYVTLQKQIKELQVQLDEARQTIIDFCQSEGLNRVFGNEHNITCKLVERTGFDEEAVRALLEQVGLWEKVLSFDQSHIKQLLDDEEVDEEIRNKLKALKQVISMYPQLWVTKRTEEDE</sequence>
<reference evidence="1" key="1">
    <citation type="journal article" date="2014" name="Front. Microbiol.">
        <title>High frequency of phylogenetically diverse reductive dehalogenase-homologous genes in deep subseafloor sedimentary metagenomes.</title>
        <authorList>
            <person name="Kawai M."/>
            <person name="Futagami T."/>
            <person name="Toyoda A."/>
            <person name="Takaki Y."/>
            <person name="Nishi S."/>
            <person name="Hori S."/>
            <person name="Arai W."/>
            <person name="Tsubouchi T."/>
            <person name="Morono Y."/>
            <person name="Uchiyama I."/>
            <person name="Ito T."/>
            <person name="Fujiyama A."/>
            <person name="Inagaki F."/>
            <person name="Takami H."/>
        </authorList>
    </citation>
    <scope>NUCLEOTIDE SEQUENCE</scope>
    <source>
        <strain evidence="1">Expedition CK06-06</strain>
    </source>
</reference>
<protein>
    <submittedName>
        <fullName evidence="1">Uncharacterized protein</fullName>
    </submittedName>
</protein>
<organism evidence="1">
    <name type="scientific">marine sediment metagenome</name>
    <dbReference type="NCBI Taxonomy" id="412755"/>
    <lineage>
        <taxon>unclassified sequences</taxon>
        <taxon>metagenomes</taxon>
        <taxon>ecological metagenomes</taxon>
    </lineage>
</organism>
<dbReference type="EMBL" id="BARS01036619">
    <property type="protein sequence ID" value="GAG17017.1"/>
    <property type="molecule type" value="Genomic_DNA"/>
</dbReference>
<feature type="non-terminal residue" evidence="1">
    <location>
        <position position="1"/>
    </location>
</feature>
<name>X0W113_9ZZZZ</name>
<dbReference type="AlphaFoldDB" id="X0W113"/>
<comment type="caution">
    <text evidence="1">The sequence shown here is derived from an EMBL/GenBank/DDBJ whole genome shotgun (WGS) entry which is preliminary data.</text>
</comment>
<gene>
    <name evidence="1" type="ORF">S01H1_56258</name>
</gene>
<evidence type="ECO:0000313" key="1">
    <source>
        <dbReference type="EMBL" id="GAG17017.1"/>
    </source>
</evidence>
<accession>X0W113</accession>